<name>A0AAE1GEL1_PETCI</name>
<feature type="region of interest" description="Disordered" evidence="1">
    <location>
        <begin position="123"/>
        <end position="149"/>
    </location>
</feature>
<organism evidence="2 3">
    <name type="scientific">Petrolisthes cinctipes</name>
    <name type="common">Flat porcelain crab</name>
    <dbReference type="NCBI Taxonomy" id="88211"/>
    <lineage>
        <taxon>Eukaryota</taxon>
        <taxon>Metazoa</taxon>
        <taxon>Ecdysozoa</taxon>
        <taxon>Arthropoda</taxon>
        <taxon>Crustacea</taxon>
        <taxon>Multicrustacea</taxon>
        <taxon>Malacostraca</taxon>
        <taxon>Eumalacostraca</taxon>
        <taxon>Eucarida</taxon>
        <taxon>Decapoda</taxon>
        <taxon>Pleocyemata</taxon>
        <taxon>Anomura</taxon>
        <taxon>Galatheoidea</taxon>
        <taxon>Porcellanidae</taxon>
        <taxon>Petrolisthes</taxon>
    </lineage>
</organism>
<dbReference type="Proteomes" id="UP001286313">
    <property type="component" value="Unassembled WGS sequence"/>
</dbReference>
<dbReference type="EMBL" id="JAWQEG010000365">
    <property type="protein sequence ID" value="KAK3891177.1"/>
    <property type="molecule type" value="Genomic_DNA"/>
</dbReference>
<keyword evidence="3" id="KW-1185">Reference proteome</keyword>
<evidence type="ECO:0000313" key="3">
    <source>
        <dbReference type="Proteomes" id="UP001286313"/>
    </source>
</evidence>
<sequence>MRRRVTGTSKTPTNWMSFLRDDTNKTELFHFLADKICQAETTSTIIVTKGEDAISNMNKSLDEVSPCCHEEADTQIFVHAQESLEETDEEEADDEDGERRRGRIFLERWDLERRDLFLERLHSRERPEGPAFGGDEASGSLLGPCTGEV</sequence>
<dbReference type="AlphaFoldDB" id="A0AAE1GEL1"/>
<evidence type="ECO:0000256" key="1">
    <source>
        <dbReference type="SAM" id="MobiDB-lite"/>
    </source>
</evidence>
<comment type="caution">
    <text evidence="2">The sequence shown here is derived from an EMBL/GenBank/DDBJ whole genome shotgun (WGS) entry which is preliminary data.</text>
</comment>
<evidence type="ECO:0000313" key="2">
    <source>
        <dbReference type="EMBL" id="KAK3891177.1"/>
    </source>
</evidence>
<gene>
    <name evidence="2" type="ORF">Pcinc_004966</name>
</gene>
<proteinExistence type="predicted"/>
<reference evidence="2" key="1">
    <citation type="submission" date="2023-10" db="EMBL/GenBank/DDBJ databases">
        <title>Genome assemblies of two species of porcelain crab, Petrolisthes cinctipes and Petrolisthes manimaculis (Anomura: Porcellanidae).</title>
        <authorList>
            <person name="Angst P."/>
        </authorList>
    </citation>
    <scope>NUCLEOTIDE SEQUENCE</scope>
    <source>
        <strain evidence="2">PB745_01</strain>
        <tissue evidence="2">Gill</tissue>
    </source>
</reference>
<protein>
    <submittedName>
        <fullName evidence="2">Uncharacterized protein</fullName>
    </submittedName>
</protein>
<accession>A0AAE1GEL1</accession>